<accession>A0ABS4IZQ6</accession>
<comment type="caution">
    <text evidence="1">The sequence shown here is derived from an EMBL/GenBank/DDBJ whole genome shotgun (WGS) entry which is preliminary data.</text>
</comment>
<protein>
    <submittedName>
        <fullName evidence="1">Uncharacterized protein</fullName>
    </submittedName>
</protein>
<evidence type="ECO:0000313" key="1">
    <source>
        <dbReference type="EMBL" id="MBP1993072.1"/>
    </source>
</evidence>
<sequence length="80" mass="8860">MILRQITEPMSLSSLKKEINGKIAALMSVTFTSMYDKPAFGPGDAYRNVRVAKEGTLLKTIVSPCNMFPHFLSDPTQPDL</sequence>
<proteinExistence type="predicted"/>
<dbReference type="Proteomes" id="UP001519287">
    <property type="component" value="Unassembled WGS sequence"/>
</dbReference>
<name>A0ABS4IZQ6_9BACL</name>
<keyword evidence="2" id="KW-1185">Reference proteome</keyword>
<evidence type="ECO:0000313" key="2">
    <source>
        <dbReference type="Proteomes" id="UP001519287"/>
    </source>
</evidence>
<organism evidence="1 2">
    <name type="scientific">Paenibacillus eucommiae</name>
    <dbReference type="NCBI Taxonomy" id="1355755"/>
    <lineage>
        <taxon>Bacteria</taxon>
        <taxon>Bacillati</taxon>
        <taxon>Bacillota</taxon>
        <taxon>Bacilli</taxon>
        <taxon>Bacillales</taxon>
        <taxon>Paenibacillaceae</taxon>
        <taxon>Paenibacillus</taxon>
    </lineage>
</organism>
<gene>
    <name evidence="1" type="ORF">J2Z66_004689</name>
</gene>
<reference evidence="1 2" key="1">
    <citation type="submission" date="2021-03" db="EMBL/GenBank/DDBJ databases">
        <title>Genomic Encyclopedia of Type Strains, Phase IV (KMG-IV): sequencing the most valuable type-strain genomes for metagenomic binning, comparative biology and taxonomic classification.</title>
        <authorList>
            <person name="Goeker M."/>
        </authorList>
    </citation>
    <scope>NUCLEOTIDE SEQUENCE [LARGE SCALE GENOMIC DNA]</scope>
    <source>
        <strain evidence="1 2">DSM 26048</strain>
    </source>
</reference>
<dbReference type="EMBL" id="JAGGLB010000016">
    <property type="protein sequence ID" value="MBP1993072.1"/>
    <property type="molecule type" value="Genomic_DNA"/>
</dbReference>